<comment type="caution">
    <text evidence="3">The sequence shown here is derived from an EMBL/GenBank/DDBJ whole genome shotgun (WGS) entry which is preliminary data.</text>
</comment>
<protein>
    <submittedName>
        <fullName evidence="3">Uncharacterized protein</fullName>
    </submittedName>
</protein>
<evidence type="ECO:0000256" key="1">
    <source>
        <dbReference type="SAM" id="MobiDB-lite"/>
    </source>
</evidence>
<keyword evidence="2" id="KW-0732">Signal</keyword>
<sequence>MPAVALLLICSLGGLFTEHALAQTPEPGDEPAQDEPVQPVPTPADPEQPGDKPEVIDPEDVNQGPLRDPVLQQDEGDPRTLEREPHADDPLAAGPPPEQDEAGPMEICAQPDQGELSVLQRVRRSLTVTACASSAWLDGLFGDQIHYDDYHATYGTVTVGGLWSEYDGFDPRLRFRARLQLPQWDERISAFAGRVGEDNYISDTEGDFDALPTQQFGTLEDESVLLGLGYSSPERTGNDFDAGVGVRVDMPLDPYARVRYEVVRSFAERYVFTARETVFWQNTEGFGTTTRINLDRVISDRFLLRWSNLGKYTEETDGLEWFSQFTLFQSVGQRTGLAWQAHVEGATDNEVPLTRPALRLIMRRQLTPDWLILELRGGVAWPRRKLEEEREATPEIGIAFEMQFGQRRDRIRPR</sequence>
<evidence type="ECO:0000313" key="4">
    <source>
        <dbReference type="Proteomes" id="UP000661077"/>
    </source>
</evidence>
<gene>
    <name evidence="3" type="ORF">JM946_24500</name>
</gene>
<accession>A0ABS1X3Y5</accession>
<feature type="compositionally biased region" description="Basic and acidic residues" evidence="1">
    <location>
        <begin position="76"/>
        <end position="89"/>
    </location>
</feature>
<evidence type="ECO:0000313" key="3">
    <source>
        <dbReference type="EMBL" id="MBM0107907.1"/>
    </source>
</evidence>
<feature type="region of interest" description="Disordered" evidence="1">
    <location>
        <begin position="20"/>
        <end position="105"/>
    </location>
</feature>
<dbReference type="Proteomes" id="UP000661077">
    <property type="component" value="Unassembled WGS sequence"/>
</dbReference>
<feature type="chain" id="PRO_5045755864" evidence="2">
    <location>
        <begin position="23"/>
        <end position="414"/>
    </location>
</feature>
<name>A0ABS1X3Y5_9GAMM</name>
<proteinExistence type="predicted"/>
<feature type="signal peptide" evidence="2">
    <location>
        <begin position="1"/>
        <end position="22"/>
    </location>
</feature>
<evidence type="ECO:0000256" key="2">
    <source>
        <dbReference type="SAM" id="SignalP"/>
    </source>
</evidence>
<dbReference type="EMBL" id="JAEVLS010000006">
    <property type="protein sequence ID" value="MBM0107907.1"/>
    <property type="molecule type" value="Genomic_DNA"/>
</dbReference>
<organism evidence="3 4">
    <name type="scientific">Steroidobacter gossypii</name>
    <dbReference type="NCBI Taxonomy" id="2805490"/>
    <lineage>
        <taxon>Bacteria</taxon>
        <taxon>Pseudomonadati</taxon>
        <taxon>Pseudomonadota</taxon>
        <taxon>Gammaproteobacteria</taxon>
        <taxon>Steroidobacterales</taxon>
        <taxon>Steroidobacteraceae</taxon>
        <taxon>Steroidobacter</taxon>
    </lineage>
</organism>
<reference evidence="3 4" key="1">
    <citation type="journal article" date="2021" name="Int. J. Syst. Evol. Microbiol.">
        <title>Steroidobacter gossypii sp. nov., isolated from soil of cotton cropping field.</title>
        <authorList>
            <person name="Huang R."/>
            <person name="Yang S."/>
            <person name="Zhen C."/>
            <person name="Liu W."/>
        </authorList>
    </citation>
    <scope>NUCLEOTIDE SEQUENCE [LARGE SCALE GENOMIC DNA]</scope>
    <source>
        <strain evidence="3 4">S1-65</strain>
    </source>
</reference>
<dbReference type="RefSeq" id="WP_203170019.1">
    <property type="nucleotide sequence ID" value="NZ_JAEVLS010000006.1"/>
</dbReference>
<keyword evidence="4" id="KW-1185">Reference proteome</keyword>